<dbReference type="EMBL" id="FMSV02000503">
    <property type="protein sequence ID" value="SEH06682.1"/>
    <property type="molecule type" value="Genomic_DNA"/>
</dbReference>
<dbReference type="InterPro" id="IPR000924">
    <property type="entry name" value="Glu/Gln-tRNA-synth"/>
</dbReference>
<dbReference type="PANTHER" id="PTHR43311">
    <property type="entry name" value="GLUTAMATE--TRNA LIGASE"/>
    <property type="match status" value="1"/>
</dbReference>
<feature type="binding site" evidence="7">
    <location>
        <position position="43"/>
    </location>
    <ligand>
        <name>L-glutamate</name>
        <dbReference type="ChEBI" id="CHEBI:29985"/>
    </ligand>
</feature>
<dbReference type="SUPFAM" id="SSF52374">
    <property type="entry name" value="Nucleotidylyl transferase"/>
    <property type="match status" value="1"/>
</dbReference>
<keyword evidence="11" id="KW-1185">Reference proteome</keyword>
<feature type="short sequence motif" description="'KMSKS' region" evidence="7">
    <location>
        <begin position="238"/>
        <end position="242"/>
    </location>
</feature>
<evidence type="ECO:0000256" key="4">
    <source>
        <dbReference type="ARBA" id="ARBA00022833"/>
    </source>
</evidence>
<dbReference type="GO" id="GO:0004818">
    <property type="term" value="F:glutamate-tRNA ligase activity"/>
    <property type="evidence" value="ECO:0007669"/>
    <property type="project" value="TreeGrafter"/>
</dbReference>
<evidence type="ECO:0000313" key="10">
    <source>
        <dbReference type="EMBL" id="SEH06682.1"/>
    </source>
</evidence>
<keyword evidence="1 7" id="KW-0436">Ligase</keyword>
<evidence type="ECO:0000256" key="2">
    <source>
        <dbReference type="ARBA" id="ARBA00022723"/>
    </source>
</evidence>
<feature type="binding site" evidence="7">
    <location>
        <position position="101"/>
    </location>
    <ligand>
        <name>Zn(2+)</name>
        <dbReference type="ChEBI" id="CHEBI:29105"/>
    </ligand>
</feature>
<feature type="binding site" evidence="7">
    <location>
        <position position="120"/>
    </location>
    <ligand>
        <name>Zn(2+)</name>
        <dbReference type="ChEBI" id="CHEBI:29105"/>
    </ligand>
</feature>
<feature type="binding site" evidence="7">
    <location>
        <position position="182"/>
    </location>
    <ligand>
        <name>L-glutamate</name>
        <dbReference type="ChEBI" id="CHEBI:29985"/>
    </ligand>
</feature>
<keyword evidence="2 7" id="KW-0479">Metal-binding</keyword>
<evidence type="ECO:0000256" key="7">
    <source>
        <dbReference type="HAMAP-Rule" id="MF_01428"/>
    </source>
</evidence>
<evidence type="ECO:0000256" key="6">
    <source>
        <dbReference type="ARBA" id="ARBA00023146"/>
    </source>
</evidence>
<dbReference type="Pfam" id="PF00749">
    <property type="entry name" value="tRNA-synt_1c"/>
    <property type="match status" value="1"/>
</dbReference>
<reference evidence="10 11" key="1">
    <citation type="submission" date="2016-10" db="EMBL/GenBank/DDBJ databases">
        <authorList>
            <person name="de Groot N.N."/>
        </authorList>
    </citation>
    <scope>NUCLEOTIDE SEQUENCE [LARGE SCALE GENOMIC DNA]</scope>
    <source>
        <strain evidence="10">MBHS1</strain>
    </source>
</reference>
<feature type="binding site" evidence="7">
    <location>
        <position position="124"/>
    </location>
    <ligand>
        <name>Zn(2+)</name>
        <dbReference type="ChEBI" id="CHEBI:29105"/>
    </ligand>
</feature>
<dbReference type="FunFam" id="3.40.50.620:FF:000093">
    <property type="entry name" value="Glutamyl-Q tRNA(Asp) synthetase"/>
    <property type="match status" value="1"/>
</dbReference>
<keyword evidence="6 7" id="KW-0030">Aminoacyl-tRNA synthetase</keyword>
<evidence type="ECO:0000256" key="1">
    <source>
        <dbReference type="ARBA" id="ARBA00022598"/>
    </source>
</evidence>
<dbReference type="NCBIfam" id="NF004314">
    <property type="entry name" value="PRK05710.1-3"/>
    <property type="match status" value="1"/>
</dbReference>
<accession>A0A1H6F996</accession>
<keyword evidence="5 7" id="KW-0067">ATP-binding</keyword>
<dbReference type="PANTHER" id="PTHR43311:SF1">
    <property type="entry name" value="GLUTAMYL-Q TRNA(ASP) SYNTHETASE"/>
    <property type="match status" value="1"/>
</dbReference>
<feature type="binding site" evidence="7">
    <location>
        <position position="200"/>
    </location>
    <ligand>
        <name>L-glutamate</name>
        <dbReference type="ChEBI" id="CHEBI:29985"/>
    </ligand>
</feature>
<evidence type="ECO:0000256" key="3">
    <source>
        <dbReference type="ARBA" id="ARBA00022741"/>
    </source>
</evidence>
<evidence type="ECO:0000256" key="8">
    <source>
        <dbReference type="RuleBase" id="RU363037"/>
    </source>
</evidence>
<feature type="domain" description="Glutamyl/glutaminyl-tRNA synthetase class Ib catalytic" evidence="9">
    <location>
        <begin position="5"/>
        <end position="243"/>
    </location>
</feature>
<comment type="similarity">
    <text evidence="7">Belongs to the class-I aminoacyl-tRNA synthetase family. GluQ subfamily.</text>
</comment>
<dbReference type="GO" id="GO:0005524">
    <property type="term" value="F:ATP binding"/>
    <property type="evidence" value="ECO:0007669"/>
    <property type="project" value="UniProtKB-KW"/>
</dbReference>
<name>A0A1H6F996_9GAMM</name>
<keyword evidence="3 7" id="KW-0547">Nucleotide-binding</keyword>
<dbReference type="InterPro" id="IPR020058">
    <property type="entry name" value="Glu/Gln-tRNA-synth_Ib_cat-dom"/>
</dbReference>
<dbReference type="RefSeq" id="WP_103920437.1">
    <property type="nucleotide sequence ID" value="NZ_FMSV02000503.1"/>
</dbReference>
<evidence type="ECO:0000259" key="9">
    <source>
        <dbReference type="Pfam" id="PF00749"/>
    </source>
</evidence>
<feature type="binding site" evidence="7">
    <location>
        <position position="241"/>
    </location>
    <ligand>
        <name>ATP</name>
        <dbReference type="ChEBI" id="CHEBI:30616"/>
    </ligand>
</feature>
<dbReference type="InterPro" id="IPR014729">
    <property type="entry name" value="Rossmann-like_a/b/a_fold"/>
</dbReference>
<dbReference type="GO" id="GO:0006424">
    <property type="term" value="P:glutamyl-tRNA aminoacylation"/>
    <property type="evidence" value="ECO:0007669"/>
    <property type="project" value="InterPro"/>
</dbReference>
<keyword evidence="8" id="KW-0648">Protein biosynthesis</keyword>
<proteinExistence type="inferred from homology"/>
<sequence length="314" mass="35875">MSVYRGRFAPSPTGPLHFGSLVSAVGSFLQARSQNGLWLLRMEDVDQTRCFTQAADSILRTLEAYDLYWDESYMVQTQRSEAYTYALQQLHELDQVYACACSRKAIATHNQTQGHPPGFYAGLCRNGIPNDTFKTHEQMSVRVKVENQCLGFEDRVQGFWQQNLEQEVGDFVIRRADGLFAYQLAVVVDDRDQGITEIVRGSDLIDSTPRQRYLQSLLGIPSPDYIHLPVAQNAQGEKLSKQTHAPALPLERPVIWLWQALDFLGQQPPRDLQEADLDAFWDWAIRHWRLEQVPKVLGSEYQPFHSRASTRCSN</sequence>
<dbReference type="OrthoDB" id="9807503at2"/>
<evidence type="ECO:0000313" key="11">
    <source>
        <dbReference type="Proteomes" id="UP000236724"/>
    </source>
</evidence>
<dbReference type="GO" id="GO:0005829">
    <property type="term" value="C:cytosol"/>
    <property type="evidence" value="ECO:0007669"/>
    <property type="project" value="TreeGrafter"/>
</dbReference>
<dbReference type="EC" id="6.1.1.-" evidence="7"/>
<dbReference type="InterPro" id="IPR022380">
    <property type="entry name" value="Glu-Q_tRNA(Asp)_Synthase"/>
</dbReference>
<organism evidence="10 11">
    <name type="scientific">Candidatus Venteria ishoeyi</name>
    <dbReference type="NCBI Taxonomy" id="1899563"/>
    <lineage>
        <taxon>Bacteria</taxon>
        <taxon>Pseudomonadati</taxon>
        <taxon>Pseudomonadota</taxon>
        <taxon>Gammaproteobacteria</taxon>
        <taxon>Thiotrichales</taxon>
        <taxon>Thiotrichaceae</taxon>
        <taxon>Venteria</taxon>
    </lineage>
</organism>
<dbReference type="NCBIfam" id="TIGR03838">
    <property type="entry name" value="queuosine_YadB"/>
    <property type="match status" value="1"/>
</dbReference>
<feature type="binding site" evidence="7">
    <location>
        <begin position="7"/>
        <end position="11"/>
    </location>
    <ligand>
        <name>L-glutamate</name>
        <dbReference type="ChEBI" id="CHEBI:29985"/>
    </ligand>
</feature>
<protein>
    <recommendedName>
        <fullName evidence="7">Glutamyl-Q tRNA(Asp) synthetase</fullName>
        <shortName evidence="7">Glu-Q-RSs</shortName>
        <ecNumber evidence="7">6.1.1.-</ecNumber>
    </recommendedName>
</protein>
<gene>
    <name evidence="7 10" type="primary">gluQ</name>
    <name evidence="10" type="ORF">MBHS_02546</name>
</gene>
<feature type="short sequence motif" description="'HIGH' region" evidence="7">
    <location>
        <begin position="10"/>
        <end position="20"/>
    </location>
</feature>
<dbReference type="GO" id="GO:0006400">
    <property type="term" value="P:tRNA modification"/>
    <property type="evidence" value="ECO:0007669"/>
    <property type="project" value="InterPro"/>
</dbReference>
<dbReference type="HAMAP" id="MF_01428">
    <property type="entry name" value="Glu_Q_tRNA_synth"/>
    <property type="match status" value="1"/>
</dbReference>
<keyword evidence="4 7" id="KW-0862">Zinc</keyword>
<dbReference type="PRINTS" id="PR00987">
    <property type="entry name" value="TRNASYNTHGLU"/>
</dbReference>
<dbReference type="InterPro" id="IPR049940">
    <property type="entry name" value="GluQ/Sye"/>
</dbReference>
<dbReference type="Gene3D" id="3.40.50.620">
    <property type="entry name" value="HUPs"/>
    <property type="match status" value="1"/>
</dbReference>
<comment type="function">
    <text evidence="7">Catalyzes the tRNA-independent activation of glutamate in presence of ATP and the subsequent transfer of glutamate onto a tRNA(Asp). Glutamate is transferred on the 2-amino-5-(4,5-dihydroxy-2-cyclopenten-1-yl) moiety of the queuosine in the wobble position of the QUC anticodon.</text>
</comment>
<evidence type="ECO:0000256" key="5">
    <source>
        <dbReference type="ARBA" id="ARBA00022840"/>
    </source>
</evidence>
<dbReference type="Proteomes" id="UP000236724">
    <property type="component" value="Unassembled WGS sequence"/>
</dbReference>
<feature type="binding site" evidence="7">
    <location>
        <position position="99"/>
    </location>
    <ligand>
        <name>Zn(2+)</name>
        <dbReference type="ChEBI" id="CHEBI:29105"/>
    </ligand>
</feature>
<dbReference type="AlphaFoldDB" id="A0A1H6F996"/>
<dbReference type="GO" id="GO:0008270">
    <property type="term" value="F:zinc ion binding"/>
    <property type="evidence" value="ECO:0007669"/>
    <property type="project" value="UniProtKB-UniRule"/>
</dbReference>
<comment type="cofactor">
    <cofactor evidence="7">
        <name>Zn(2+)</name>
        <dbReference type="ChEBI" id="CHEBI:29105"/>
    </cofactor>
    <text evidence="7">Binds 1 zinc ion per subunit.</text>
</comment>